<dbReference type="eggNOG" id="COG3404">
    <property type="taxonomic scope" value="Bacteria"/>
</dbReference>
<keyword evidence="3" id="KW-1185">Reference proteome</keyword>
<dbReference type="STRING" id="356829.BITS_0142"/>
<reference evidence="2 3" key="1">
    <citation type="submission" date="2014-03" db="EMBL/GenBank/DDBJ databases">
        <title>Genomics of Bifidobacteria.</title>
        <authorList>
            <person name="Ventura M."/>
            <person name="Milani C."/>
            <person name="Lugli G.A."/>
        </authorList>
    </citation>
    <scope>NUCLEOTIDE SEQUENCE [LARGE SCALE GENOMIC DNA]</scope>
    <source>
        <strain evidence="2 3">JCM 13495</strain>
    </source>
</reference>
<evidence type="ECO:0000313" key="3">
    <source>
        <dbReference type="Proteomes" id="UP000029080"/>
    </source>
</evidence>
<name>A0A087ECG9_9BIFI</name>
<feature type="domain" description="Cyclodeaminase/cyclohydrolase" evidence="1">
    <location>
        <begin position="15"/>
        <end position="191"/>
    </location>
</feature>
<proteinExistence type="predicted"/>
<dbReference type="InterPro" id="IPR036178">
    <property type="entry name" value="Formintransfe-cycloase-like_sf"/>
</dbReference>
<dbReference type="Proteomes" id="UP000029080">
    <property type="component" value="Unassembled WGS sequence"/>
</dbReference>
<evidence type="ECO:0000313" key="2">
    <source>
        <dbReference type="EMBL" id="KFJ05470.1"/>
    </source>
</evidence>
<dbReference type="AlphaFoldDB" id="A0A087ECG9"/>
<dbReference type="RefSeq" id="WP_034533461.1">
    <property type="nucleotide sequence ID" value="NZ_JAXEUP010000026.1"/>
</dbReference>
<keyword evidence="2" id="KW-0378">Hydrolase</keyword>
<dbReference type="EMBL" id="JGZU01000015">
    <property type="protein sequence ID" value="KFJ05470.1"/>
    <property type="molecule type" value="Genomic_DNA"/>
</dbReference>
<sequence>MVDDGEQAVALTDLSLEAFTARLAAKHSVPGGGGAAAVVGSLGAALGAMAAHFTSGKKSYAQVQGDIERIAGSATALSQQLLQLVNEDARNFEPLAHVYSMPKDQPGREELLENATLKACEAPLEMMRLCSRSIALLEEASDKVSTLLLSDVACGAVLCGAALQAASVNVFVNTAQLKNDEVARPLEEEADALLLANIPRADTVAEKAVTRIRGKE</sequence>
<organism evidence="2 3">
    <name type="scientific">Bifidobacterium tsurumiense</name>
    <dbReference type="NCBI Taxonomy" id="356829"/>
    <lineage>
        <taxon>Bacteria</taxon>
        <taxon>Bacillati</taxon>
        <taxon>Actinomycetota</taxon>
        <taxon>Actinomycetes</taxon>
        <taxon>Bifidobacteriales</taxon>
        <taxon>Bifidobacteriaceae</taxon>
        <taxon>Bifidobacterium</taxon>
    </lineage>
</organism>
<dbReference type="OrthoDB" id="7959174at2"/>
<comment type="caution">
    <text evidence="2">The sequence shown here is derived from an EMBL/GenBank/DDBJ whole genome shotgun (WGS) entry which is preliminary data.</text>
</comment>
<dbReference type="SUPFAM" id="SSF101262">
    <property type="entry name" value="Methenyltetrahydrofolate cyclohydrolase-like"/>
    <property type="match status" value="1"/>
</dbReference>
<dbReference type="Gene3D" id="1.20.120.680">
    <property type="entry name" value="Formiminotetrahydrofolate cyclodeaminase monomer, up-and-down helical bundle"/>
    <property type="match status" value="1"/>
</dbReference>
<dbReference type="GO" id="GO:0016787">
    <property type="term" value="F:hydrolase activity"/>
    <property type="evidence" value="ECO:0007669"/>
    <property type="project" value="UniProtKB-KW"/>
</dbReference>
<accession>A0A087ECG9</accession>
<evidence type="ECO:0000259" key="1">
    <source>
        <dbReference type="Pfam" id="PF04961"/>
    </source>
</evidence>
<dbReference type="InterPro" id="IPR007044">
    <property type="entry name" value="Cyclodeamin/CycHdrlase"/>
</dbReference>
<protein>
    <submittedName>
        <fullName evidence="2">Methenyl tetrahydrofolate cyclohydrolase</fullName>
    </submittedName>
</protein>
<dbReference type="Pfam" id="PF04961">
    <property type="entry name" value="FTCD_C"/>
    <property type="match status" value="1"/>
</dbReference>
<gene>
    <name evidence="2" type="ORF">BITS_0142</name>
</gene>